<keyword evidence="2 3" id="KW-0802">TPR repeat</keyword>
<dbReference type="InterPro" id="IPR013105">
    <property type="entry name" value="TPR_2"/>
</dbReference>
<dbReference type="InterPro" id="IPR011990">
    <property type="entry name" value="TPR-like_helical_dom_sf"/>
</dbReference>
<dbReference type="GO" id="GO:0016787">
    <property type="term" value="F:hydrolase activity"/>
    <property type="evidence" value="ECO:0007669"/>
    <property type="project" value="UniProtKB-ARBA"/>
</dbReference>
<comment type="caution">
    <text evidence="5">The sequence shown here is derived from an EMBL/GenBank/DDBJ whole genome shotgun (WGS) entry which is preliminary data.</text>
</comment>
<dbReference type="InterPro" id="IPR002591">
    <property type="entry name" value="Phosphodiest/P_Trfase"/>
</dbReference>
<proteinExistence type="predicted"/>
<evidence type="ECO:0000256" key="1">
    <source>
        <dbReference type="ARBA" id="ARBA00022737"/>
    </source>
</evidence>
<dbReference type="PANTHER" id="PTHR10151:SF120">
    <property type="entry name" value="BIS(5'-ADENOSYL)-TRIPHOSPHATASE"/>
    <property type="match status" value="1"/>
</dbReference>
<dbReference type="GO" id="GO:0008146">
    <property type="term" value="F:sulfotransferase activity"/>
    <property type="evidence" value="ECO:0007669"/>
    <property type="project" value="InterPro"/>
</dbReference>
<sequence length="843" mass="96538">MKQKTLLIGWDAADWKIIGPMLAKGEMPALKKLIDNGVYGNMSTMNPPFSPMLWTSVATGKTPDKHGIHGFIEVMPDRKGIRPVTSYSRKSRALWNILTNKGYKSNVVGWWPSFPAEPINGHMISDNFQKVSKNPKKKEPFKKGTTHPEALLYTISDLKIFPEEINDEHILTFMPKAAEIDQKIDKSLTSFAKIMAENTTVHAAATNVMRTTEWDFMAVYYDLIDHFCHAFMKYYPPKLPPIKQKQFDIYKDAIRGAYIYQDMMLERMIELAGPETNIIVMSDHGYESGNKRILKMPKYQAAPALEHRKFGIFVASGPNIKKNEKVFGLSLIDIAPTILHMFDLPIGKDMDGKPALEIFKNPKTPTYIDSWENIKGDFGEHPEKISPEILSNQETMQQLIDLGYIDKPDDKIENAVRKTETDLRHNLARVYLGKKDYESAKEILLELIDHTEKLDTIPFYLDLITISLGEKDFDSAEKYLTIIRKKDSDLELNTTITAAKIHIGKGRHKKAIQLLIEAIKRKPNSELFFQKGRAHTKLKQFEAAEKSFSNAIQLEPDNARYHQAIAVVYLQLNAYETAAEHALTSIELIKYFPQAHYTLGEALTKLGDFKNAKIAFETAAKLRPKTYHKAERAIENIEDQSRVPLDLNSKATYKHYDNQITVVSGLPRSGTSMMMQILSNGGMIPLIDETRQADESNPKGYYEYKPVRNMHNDNTCLGEAQNKVVKIVAPLLKFIDRQYRYKVVFMNRDIHEIVRSQQKMIGKDPDTLPITLLNAFTRQLKEIEFWKNNEPGVELLYVNYTDMLENPETQLKKIREFIGIDMDKEAMKNSIDASLYRNRLVTN</sequence>
<dbReference type="Pfam" id="PF13432">
    <property type="entry name" value="TPR_16"/>
    <property type="match status" value="1"/>
</dbReference>
<evidence type="ECO:0000313" key="6">
    <source>
        <dbReference type="Proteomes" id="UP001143545"/>
    </source>
</evidence>
<dbReference type="Gene3D" id="3.40.50.300">
    <property type="entry name" value="P-loop containing nucleotide triphosphate hydrolases"/>
    <property type="match status" value="1"/>
</dbReference>
<feature type="repeat" description="TPR" evidence="3">
    <location>
        <begin position="593"/>
        <end position="626"/>
    </location>
</feature>
<accession>A0A9W6B542</accession>
<dbReference type="InterPro" id="IPR000863">
    <property type="entry name" value="Sulfotransferase_dom"/>
</dbReference>
<protein>
    <recommendedName>
        <fullName evidence="4">Sulfotransferase domain-containing protein</fullName>
    </recommendedName>
</protein>
<dbReference type="SUPFAM" id="SSF52540">
    <property type="entry name" value="P-loop containing nucleoside triphosphate hydrolases"/>
    <property type="match status" value="1"/>
</dbReference>
<evidence type="ECO:0000313" key="5">
    <source>
        <dbReference type="EMBL" id="GLB51492.1"/>
    </source>
</evidence>
<dbReference type="AlphaFoldDB" id="A0A9W6B542"/>
<dbReference type="InterPro" id="IPR027417">
    <property type="entry name" value="P-loop_NTPase"/>
</dbReference>
<reference evidence="5" key="1">
    <citation type="submission" date="2022-07" db="EMBL/GenBank/DDBJ databases">
        <title>Taxonomy of Novel Oxalotrophic and Methylotrophic Bacteria.</title>
        <authorList>
            <person name="Sahin N."/>
            <person name="Tani A."/>
        </authorList>
    </citation>
    <scope>NUCLEOTIDE SEQUENCE</scope>
    <source>
        <strain evidence="5">AM327</strain>
    </source>
</reference>
<gene>
    <name evidence="5" type="ORF">NBRC110019_05310</name>
</gene>
<dbReference type="SUPFAM" id="SSF53649">
    <property type="entry name" value="Alkaline phosphatase-like"/>
    <property type="match status" value="1"/>
</dbReference>
<dbReference type="Gene3D" id="3.40.720.10">
    <property type="entry name" value="Alkaline Phosphatase, subunit A"/>
    <property type="match status" value="1"/>
</dbReference>
<feature type="repeat" description="TPR" evidence="3">
    <location>
        <begin position="525"/>
        <end position="558"/>
    </location>
</feature>
<keyword evidence="6" id="KW-1185">Reference proteome</keyword>
<name>A0A9W6B542_9FLAO</name>
<dbReference type="PROSITE" id="PS50005">
    <property type="entry name" value="TPR"/>
    <property type="match status" value="2"/>
</dbReference>
<dbReference type="SMART" id="SM00028">
    <property type="entry name" value="TPR"/>
    <property type="match status" value="5"/>
</dbReference>
<dbReference type="Proteomes" id="UP001143545">
    <property type="component" value="Unassembled WGS sequence"/>
</dbReference>
<dbReference type="InterPro" id="IPR019734">
    <property type="entry name" value="TPR_rpt"/>
</dbReference>
<organism evidence="5 6">
    <name type="scientific">Neptunitalea chrysea</name>
    <dbReference type="NCBI Taxonomy" id="1647581"/>
    <lineage>
        <taxon>Bacteria</taxon>
        <taxon>Pseudomonadati</taxon>
        <taxon>Bacteroidota</taxon>
        <taxon>Flavobacteriia</taxon>
        <taxon>Flavobacteriales</taxon>
        <taxon>Flavobacteriaceae</taxon>
        <taxon>Neptunitalea</taxon>
    </lineage>
</organism>
<evidence type="ECO:0000256" key="2">
    <source>
        <dbReference type="ARBA" id="ARBA00022803"/>
    </source>
</evidence>
<dbReference type="Pfam" id="PF00685">
    <property type="entry name" value="Sulfotransfer_1"/>
    <property type="match status" value="1"/>
</dbReference>
<feature type="domain" description="Sulfotransferase" evidence="4">
    <location>
        <begin position="662"/>
        <end position="833"/>
    </location>
</feature>
<dbReference type="PANTHER" id="PTHR10151">
    <property type="entry name" value="ECTONUCLEOTIDE PYROPHOSPHATASE/PHOSPHODIESTERASE"/>
    <property type="match status" value="1"/>
</dbReference>
<evidence type="ECO:0000256" key="3">
    <source>
        <dbReference type="PROSITE-ProRule" id="PRU00339"/>
    </source>
</evidence>
<dbReference type="SUPFAM" id="SSF48452">
    <property type="entry name" value="TPR-like"/>
    <property type="match status" value="2"/>
</dbReference>
<dbReference type="InterPro" id="IPR017850">
    <property type="entry name" value="Alkaline_phosphatase_core_sf"/>
</dbReference>
<dbReference type="Gene3D" id="1.25.40.10">
    <property type="entry name" value="Tetratricopeptide repeat domain"/>
    <property type="match status" value="2"/>
</dbReference>
<dbReference type="EMBL" id="BRVP01000003">
    <property type="protein sequence ID" value="GLB51492.1"/>
    <property type="molecule type" value="Genomic_DNA"/>
</dbReference>
<dbReference type="Pfam" id="PF13181">
    <property type="entry name" value="TPR_8"/>
    <property type="match status" value="2"/>
</dbReference>
<dbReference type="RefSeq" id="WP_281752080.1">
    <property type="nucleotide sequence ID" value="NZ_BRVP01000003.1"/>
</dbReference>
<evidence type="ECO:0000259" key="4">
    <source>
        <dbReference type="Pfam" id="PF00685"/>
    </source>
</evidence>
<dbReference type="Pfam" id="PF01663">
    <property type="entry name" value="Phosphodiest"/>
    <property type="match status" value="1"/>
</dbReference>
<keyword evidence="1" id="KW-0677">Repeat</keyword>
<dbReference type="Pfam" id="PF07719">
    <property type="entry name" value="TPR_2"/>
    <property type="match status" value="1"/>
</dbReference>